<organism evidence="1 2">
    <name type="scientific">Ajellomyces capsulatus</name>
    <name type="common">Darling's disease fungus</name>
    <name type="synonym">Histoplasma capsulatum</name>
    <dbReference type="NCBI Taxonomy" id="5037"/>
    <lineage>
        <taxon>Eukaryota</taxon>
        <taxon>Fungi</taxon>
        <taxon>Dikarya</taxon>
        <taxon>Ascomycota</taxon>
        <taxon>Pezizomycotina</taxon>
        <taxon>Eurotiomycetes</taxon>
        <taxon>Eurotiomycetidae</taxon>
        <taxon>Onygenales</taxon>
        <taxon>Ajellomycetaceae</taxon>
        <taxon>Histoplasma</taxon>
    </lineage>
</organism>
<dbReference type="AlphaFoldDB" id="A0A8A1MPE0"/>
<reference evidence="1" key="1">
    <citation type="submission" date="2021-01" db="EMBL/GenBank/DDBJ databases">
        <title>Chromosome-level genome assembly of a human fungal pathogen reveals clustering of transcriptionally co-regulated genes.</title>
        <authorList>
            <person name="Voorhies M."/>
            <person name="Cohen S."/>
            <person name="Shea T.P."/>
            <person name="Petrus S."/>
            <person name="Munoz J.F."/>
            <person name="Poplawski S."/>
            <person name="Goldman W.E."/>
            <person name="Michael T."/>
            <person name="Cuomo C.A."/>
            <person name="Sil A."/>
            <person name="Beyhan S."/>
        </authorList>
    </citation>
    <scope>NUCLEOTIDE SEQUENCE</scope>
    <source>
        <strain evidence="1">WU24</strain>
    </source>
</reference>
<protein>
    <submittedName>
        <fullName evidence="1">Uncharacterized protein</fullName>
    </submittedName>
</protein>
<proteinExistence type="predicted"/>
<dbReference type="VEuPathDB" id="FungiDB:I7I51_06788"/>
<evidence type="ECO:0000313" key="1">
    <source>
        <dbReference type="EMBL" id="QSS65937.1"/>
    </source>
</evidence>
<accession>A0A8A1MPE0</accession>
<sequence>MTAMTAMSATTLGHVERVIYSVETVAAASANPPEQRYARYAHNANNLGSLVLWPSLVPGTLARRLFNNEPQVTGTRGARWVLAEVPFAQPIGVPLAQARHR</sequence>
<dbReference type="EMBL" id="CP069115">
    <property type="protein sequence ID" value="QSS65937.1"/>
    <property type="molecule type" value="Genomic_DNA"/>
</dbReference>
<evidence type="ECO:0000313" key="2">
    <source>
        <dbReference type="Proteomes" id="UP000663671"/>
    </source>
</evidence>
<name>A0A8A1MPE0_AJECA</name>
<gene>
    <name evidence="1" type="ORF">I7I51_06788</name>
</gene>
<dbReference type="Proteomes" id="UP000663671">
    <property type="component" value="Chromosome 3"/>
</dbReference>
<dbReference type="OrthoDB" id="10588506at2759"/>